<keyword evidence="1" id="KW-0472">Membrane</keyword>
<protein>
    <recommendedName>
        <fullName evidence="4">UbiA prenyltransferase family protein</fullName>
    </recommendedName>
</protein>
<keyword evidence="1" id="KW-0812">Transmembrane</keyword>
<keyword evidence="3" id="KW-1185">Reference proteome</keyword>
<dbReference type="STRING" id="400055.SAMN04490243_2796"/>
<dbReference type="OrthoDB" id="1467772at2"/>
<evidence type="ECO:0000256" key="1">
    <source>
        <dbReference type="SAM" id="Phobius"/>
    </source>
</evidence>
<feature type="transmembrane region" description="Helical" evidence="1">
    <location>
        <begin position="7"/>
        <end position="28"/>
    </location>
</feature>
<evidence type="ECO:0000313" key="3">
    <source>
        <dbReference type="Proteomes" id="UP000199534"/>
    </source>
</evidence>
<accession>A0A1I6HIL0</accession>
<feature type="transmembrane region" description="Helical" evidence="1">
    <location>
        <begin position="71"/>
        <end position="91"/>
    </location>
</feature>
<evidence type="ECO:0008006" key="4">
    <source>
        <dbReference type="Google" id="ProtNLM"/>
    </source>
</evidence>
<feature type="transmembrane region" description="Helical" evidence="1">
    <location>
        <begin position="128"/>
        <end position="146"/>
    </location>
</feature>
<dbReference type="RefSeq" id="WP_092983257.1">
    <property type="nucleotide sequence ID" value="NZ_FOYQ01000002.1"/>
</dbReference>
<evidence type="ECO:0000313" key="2">
    <source>
        <dbReference type="EMBL" id="SFR54342.1"/>
    </source>
</evidence>
<feature type="transmembrane region" description="Helical" evidence="1">
    <location>
        <begin position="97"/>
        <end position="116"/>
    </location>
</feature>
<dbReference type="EMBL" id="FOYQ01000002">
    <property type="protein sequence ID" value="SFR54342.1"/>
    <property type="molecule type" value="Genomic_DNA"/>
</dbReference>
<name>A0A1I6HIL0_9FLAO</name>
<reference evidence="2 3" key="1">
    <citation type="submission" date="2016-10" db="EMBL/GenBank/DDBJ databases">
        <authorList>
            <person name="de Groot N.N."/>
        </authorList>
    </citation>
    <scope>NUCLEOTIDE SEQUENCE [LARGE SCALE GENOMIC DNA]</scope>
    <source>
        <strain evidence="2 3">DSM 21019</strain>
    </source>
</reference>
<sequence>MRALNGIFRFYIHGSFHVAFALLAFLFYSLELTGQSVPSAYVFTLFFGAVAGYNAIKWGAEPWKRRPSWPAPGKILMLSGICGVIALIAAMDLSLQFWLLLGLGTALAALYALPVFPGFRNLRSFGAIKVLIVALVWVHLTVWIPLWESKPLLNWDLQIEAIQRFLWVLLLMLPFEIRDMKADPAELRTWPRRWGEKTTQRLSWVGALLLFLLTFWKDYFTGAEVLSKALAAVLIVIAVGAAYRRKTAYLASFWVEAIPIICLAALLVLRWI</sequence>
<gene>
    <name evidence="2" type="ORF">SAMN04490243_2796</name>
</gene>
<feature type="transmembrane region" description="Helical" evidence="1">
    <location>
        <begin position="225"/>
        <end position="243"/>
    </location>
</feature>
<feature type="transmembrane region" description="Helical" evidence="1">
    <location>
        <begin position="40"/>
        <end position="59"/>
    </location>
</feature>
<proteinExistence type="predicted"/>
<dbReference type="Proteomes" id="UP000199534">
    <property type="component" value="Unassembled WGS sequence"/>
</dbReference>
<dbReference type="AlphaFoldDB" id="A0A1I6HIL0"/>
<keyword evidence="1" id="KW-1133">Transmembrane helix</keyword>
<organism evidence="2 3">
    <name type="scientific">Robiginitalea myxolifaciens</name>
    <dbReference type="NCBI Taxonomy" id="400055"/>
    <lineage>
        <taxon>Bacteria</taxon>
        <taxon>Pseudomonadati</taxon>
        <taxon>Bacteroidota</taxon>
        <taxon>Flavobacteriia</taxon>
        <taxon>Flavobacteriales</taxon>
        <taxon>Flavobacteriaceae</taxon>
        <taxon>Robiginitalea</taxon>
    </lineage>
</organism>
<feature type="transmembrane region" description="Helical" evidence="1">
    <location>
        <begin position="250"/>
        <end position="271"/>
    </location>
</feature>